<accession>A0A5A9PCC7</accession>
<feature type="transmembrane region" description="Helical" evidence="1">
    <location>
        <begin position="44"/>
        <end position="65"/>
    </location>
</feature>
<sequence length="351" mass="39170">MPSGKIVKLILYEVLQFACLCVPVFVVMERFASLIRLVKSSDTAYWLVVAASVAYVASVTLFVWVPLKYSTLKTQRFSEVTNWRPVTLAYVVLSTLPCFAIIISSSKVQVDAGAYYDRFTELPVSLVLFSLICVDVLERIRPLPLMGQANTLESDFETPGLVLTHLQQVTSVSAQLQANGGYSDTSLRSPPQNGSLSGRWGDANVGSLSRTSSAAYLYSRHSRSGPLRFIWIRDPRHDLFVASFVFWFDTVELVRVAGTFSVFYSAWVFPLYILAYLSILRVVITPNSPLLASISVLSQDLPFLVVRICLVGMFGYVTPVLYILKNILVTGSFVYFVLMTKLKLLNRGSMF</sequence>
<name>A0A5A9PCC7_9TELE</name>
<gene>
    <name evidence="2" type="ORF">E1301_Tti006605</name>
</gene>
<feature type="transmembrane region" description="Helical" evidence="1">
    <location>
        <begin position="9"/>
        <end position="32"/>
    </location>
</feature>
<dbReference type="Proteomes" id="UP000324632">
    <property type="component" value="Chromosome 7"/>
</dbReference>
<dbReference type="PANTHER" id="PTHR31453:SF2">
    <property type="entry name" value="TRANSMEMBRANE PROTEIN 236"/>
    <property type="match status" value="1"/>
</dbReference>
<keyword evidence="1" id="KW-0472">Membrane</keyword>
<organism evidence="2 3">
    <name type="scientific">Triplophysa tibetana</name>
    <dbReference type="NCBI Taxonomy" id="1572043"/>
    <lineage>
        <taxon>Eukaryota</taxon>
        <taxon>Metazoa</taxon>
        <taxon>Chordata</taxon>
        <taxon>Craniata</taxon>
        <taxon>Vertebrata</taxon>
        <taxon>Euteleostomi</taxon>
        <taxon>Actinopterygii</taxon>
        <taxon>Neopterygii</taxon>
        <taxon>Teleostei</taxon>
        <taxon>Ostariophysi</taxon>
        <taxon>Cypriniformes</taxon>
        <taxon>Nemacheilidae</taxon>
        <taxon>Triplophysa</taxon>
    </lineage>
</organism>
<keyword evidence="1 2" id="KW-0812">Transmembrane</keyword>
<evidence type="ECO:0000313" key="3">
    <source>
        <dbReference type="Proteomes" id="UP000324632"/>
    </source>
</evidence>
<comment type="caution">
    <text evidence="2">The sequence shown here is derived from an EMBL/GenBank/DDBJ whole genome shotgun (WGS) entry which is preliminary data.</text>
</comment>
<feature type="transmembrane region" description="Helical" evidence="1">
    <location>
        <begin position="320"/>
        <end position="338"/>
    </location>
</feature>
<reference evidence="2 3" key="1">
    <citation type="journal article" date="2019" name="Mol. Ecol. Resour.">
        <title>Chromosome-level genome assembly of Triplophysa tibetana, a fish adapted to the harsh high-altitude environment of the Tibetan Plateau.</title>
        <authorList>
            <person name="Yang X."/>
            <person name="Liu H."/>
            <person name="Ma Z."/>
            <person name="Zou Y."/>
            <person name="Zou M."/>
            <person name="Mao Y."/>
            <person name="Li X."/>
            <person name="Wang H."/>
            <person name="Chen T."/>
            <person name="Wang W."/>
            <person name="Yang R."/>
        </authorList>
    </citation>
    <scope>NUCLEOTIDE SEQUENCE [LARGE SCALE GENOMIC DNA]</scope>
    <source>
        <strain evidence="2">TTIB1903HZAU</strain>
        <tissue evidence="2">Muscle</tissue>
    </source>
</reference>
<evidence type="ECO:0000313" key="2">
    <source>
        <dbReference type="EMBL" id="KAA0719305.1"/>
    </source>
</evidence>
<keyword evidence="3" id="KW-1185">Reference proteome</keyword>
<dbReference type="EMBL" id="SOYY01000007">
    <property type="protein sequence ID" value="KAA0719305.1"/>
    <property type="molecule type" value="Genomic_DNA"/>
</dbReference>
<keyword evidence="1" id="KW-1133">Transmembrane helix</keyword>
<proteinExistence type="predicted"/>
<protein>
    <submittedName>
        <fullName evidence="2">Transmembrane protein 236</fullName>
    </submittedName>
</protein>
<feature type="transmembrane region" description="Helical" evidence="1">
    <location>
        <begin position="86"/>
        <end position="106"/>
    </location>
</feature>
<feature type="transmembrane region" description="Helical" evidence="1">
    <location>
        <begin position="264"/>
        <end position="283"/>
    </location>
</feature>
<dbReference type="AlphaFoldDB" id="A0A5A9PCC7"/>
<dbReference type="InterPro" id="IPR020394">
    <property type="entry name" value="Uncharacterised_FAM23-like_TM"/>
</dbReference>
<evidence type="ECO:0000256" key="1">
    <source>
        <dbReference type="SAM" id="Phobius"/>
    </source>
</evidence>
<feature type="transmembrane region" description="Helical" evidence="1">
    <location>
        <begin position="118"/>
        <end position="137"/>
    </location>
</feature>
<dbReference type="PANTHER" id="PTHR31453">
    <property type="entry name" value="TRANSMEMBRANE PROTEIN 236"/>
    <property type="match status" value="1"/>
</dbReference>